<dbReference type="Pfam" id="PF03596">
    <property type="entry name" value="Cad"/>
    <property type="match status" value="1"/>
</dbReference>
<protein>
    <submittedName>
        <fullName evidence="2">Cadmium transporter</fullName>
    </submittedName>
</protein>
<organism evidence="2 3">
    <name type="scientific">Pseudonocardia acidicola</name>
    <dbReference type="NCBI Taxonomy" id="2724939"/>
    <lineage>
        <taxon>Bacteria</taxon>
        <taxon>Bacillati</taxon>
        <taxon>Actinomycetota</taxon>
        <taxon>Actinomycetes</taxon>
        <taxon>Pseudonocardiales</taxon>
        <taxon>Pseudonocardiaceae</taxon>
        <taxon>Pseudonocardia</taxon>
    </lineage>
</organism>
<name>A0ABX1SBJ0_9PSEU</name>
<sequence length="197" mass="20095">MTLGLVGQATGMFAVTNIDDIVLLALFFGRVPGRAAAGRIVLGQYLGFAAILLIAAAGSLGATLLPDPVRPYLGLAPIALGLRAGWQAWRERRGTGDTDDESVPTGPGVLTVAGVTVAGGADNLGVYIPVFSAEGPGRTVLYAVVFLVLVGIWCAVGRGLATRPVIARSLSRWGHVVVPVVLIGVGLAILVEGGVFG</sequence>
<keyword evidence="1" id="KW-1133">Transmembrane helix</keyword>
<feature type="transmembrane region" description="Helical" evidence="1">
    <location>
        <begin position="6"/>
        <end position="28"/>
    </location>
</feature>
<feature type="transmembrane region" description="Helical" evidence="1">
    <location>
        <begin position="40"/>
        <end position="65"/>
    </location>
</feature>
<keyword evidence="1" id="KW-0812">Transmembrane</keyword>
<dbReference type="InterPro" id="IPR004676">
    <property type="entry name" value="Cd-R_transporter"/>
</dbReference>
<comment type="caution">
    <text evidence="2">The sequence shown here is derived from an EMBL/GenBank/DDBJ whole genome shotgun (WGS) entry which is preliminary data.</text>
</comment>
<proteinExistence type="predicted"/>
<evidence type="ECO:0000313" key="2">
    <source>
        <dbReference type="EMBL" id="NMH98934.1"/>
    </source>
</evidence>
<dbReference type="EMBL" id="JAAXLA010000029">
    <property type="protein sequence ID" value="NMH98934.1"/>
    <property type="molecule type" value="Genomic_DNA"/>
</dbReference>
<keyword evidence="1" id="KW-0472">Membrane</keyword>
<feature type="transmembrane region" description="Helical" evidence="1">
    <location>
        <begin position="140"/>
        <end position="161"/>
    </location>
</feature>
<dbReference type="Proteomes" id="UP000820669">
    <property type="component" value="Unassembled WGS sequence"/>
</dbReference>
<keyword evidence="3" id="KW-1185">Reference proteome</keyword>
<feature type="transmembrane region" description="Helical" evidence="1">
    <location>
        <begin position="173"/>
        <end position="191"/>
    </location>
</feature>
<evidence type="ECO:0000256" key="1">
    <source>
        <dbReference type="SAM" id="Phobius"/>
    </source>
</evidence>
<evidence type="ECO:0000313" key="3">
    <source>
        <dbReference type="Proteomes" id="UP000820669"/>
    </source>
</evidence>
<reference evidence="2 3" key="1">
    <citation type="submission" date="2020-04" db="EMBL/GenBank/DDBJ databases">
        <authorList>
            <person name="Klaysubun C."/>
            <person name="Duangmal K."/>
            <person name="Lipun K."/>
        </authorList>
    </citation>
    <scope>NUCLEOTIDE SEQUENCE [LARGE SCALE GENOMIC DNA]</scope>
    <source>
        <strain evidence="2 3">K10HN5</strain>
    </source>
</reference>
<accession>A0ABX1SBJ0</accession>
<gene>
    <name evidence="2" type="ORF">HF526_16700</name>
</gene>